<accession>A0A7Z2JK94</accession>
<dbReference type="AlphaFoldDB" id="A0A7Z2JK94"/>
<keyword evidence="2" id="KW-1185">Reference proteome</keyword>
<name>A0A7Z2JK94_9BURK</name>
<evidence type="ECO:0000313" key="2">
    <source>
        <dbReference type="Proteomes" id="UP000433577"/>
    </source>
</evidence>
<keyword evidence="1" id="KW-0614">Plasmid</keyword>
<geneLocation type="plasmid" evidence="1 2">
    <name>p1</name>
</geneLocation>
<sequence>MNGDAIFVNEHEFRVTLVLTARGGWTMDILHVDHTGRAIAELRTSIDIEFASEAEALRYAKVVATDMAQRRGGGGALPAH</sequence>
<dbReference type="EMBL" id="CP046917">
    <property type="protein sequence ID" value="QGZ67058.1"/>
    <property type="molecule type" value="Genomic_DNA"/>
</dbReference>
<organism evidence="1 2">
    <name type="scientific">Paraburkholderia acidisoli</name>
    <dbReference type="NCBI Taxonomy" id="2571748"/>
    <lineage>
        <taxon>Bacteria</taxon>
        <taxon>Pseudomonadati</taxon>
        <taxon>Pseudomonadota</taxon>
        <taxon>Betaproteobacteria</taxon>
        <taxon>Burkholderiales</taxon>
        <taxon>Burkholderiaceae</taxon>
        <taxon>Paraburkholderia</taxon>
    </lineage>
</organism>
<dbReference type="OrthoDB" id="9109207at2"/>
<dbReference type="RefSeq" id="WP_158959001.1">
    <property type="nucleotide sequence ID" value="NZ_CP046917.1"/>
</dbReference>
<evidence type="ECO:0000313" key="1">
    <source>
        <dbReference type="EMBL" id="QGZ67058.1"/>
    </source>
</evidence>
<reference evidence="1 2" key="1">
    <citation type="submission" date="2019-12" db="EMBL/GenBank/DDBJ databases">
        <title>Paraburkholderia acidiphila 7Q-K02 sp. nov and Paraburkholderia acidisoli DHF22 sp. nov., two strains isolated from forest soil.</title>
        <authorList>
            <person name="Gao Z."/>
            <person name="Qiu L."/>
        </authorList>
    </citation>
    <scope>NUCLEOTIDE SEQUENCE [LARGE SCALE GENOMIC DNA]</scope>
    <source>
        <strain evidence="1 2">DHF22</strain>
        <plasmid evidence="1 2">p1</plasmid>
    </source>
</reference>
<protein>
    <submittedName>
        <fullName evidence="1">Uncharacterized protein</fullName>
    </submittedName>
</protein>
<gene>
    <name evidence="1" type="ORF">FAZ98_35100</name>
</gene>
<dbReference type="KEGG" id="pacs:FAZ98_35100"/>
<dbReference type="Proteomes" id="UP000433577">
    <property type="component" value="Plasmid p1"/>
</dbReference>
<proteinExistence type="predicted"/>